<dbReference type="InterPro" id="IPR036249">
    <property type="entry name" value="Thioredoxin-like_sf"/>
</dbReference>
<evidence type="ECO:0000256" key="1">
    <source>
        <dbReference type="SAM" id="MobiDB-lite"/>
    </source>
</evidence>
<dbReference type="RefSeq" id="XP_062626570.1">
    <property type="nucleotide sequence ID" value="XM_062770586.1"/>
</dbReference>
<evidence type="ECO:0008006" key="4">
    <source>
        <dbReference type="Google" id="ProtNLM"/>
    </source>
</evidence>
<feature type="compositionally biased region" description="Low complexity" evidence="1">
    <location>
        <begin position="186"/>
        <end position="196"/>
    </location>
</feature>
<protein>
    <recommendedName>
        <fullName evidence="4">Thioredoxin domain-containing protein</fullName>
    </recommendedName>
</protein>
<gene>
    <name evidence="2" type="ORF">LOC62_03G004064</name>
</gene>
<sequence>MPLITSSFDTLAADLKAAPPGPVYMLFSSTEVDGERWCPPCAMIEPDVKRVFENGPAYALAIYMGFEDFDTDIWPQQEWFLNGVPALYRVENGEPTAFLLFSDAFEFGPALDAFAASPEAYETFLEENDEEYVDAPTRLAWVREDYERELAAAKAMGEVHMRRAEVRAAQAAARHKARGEVEGEEPPAAGETAKTASVCTPATCS</sequence>
<dbReference type="SUPFAM" id="SSF52833">
    <property type="entry name" value="Thioredoxin-like"/>
    <property type="match status" value="1"/>
</dbReference>
<dbReference type="Gene3D" id="3.40.30.10">
    <property type="entry name" value="Glutaredoxin"/>
    <property type="match status" value="1"/>
</dbReference>
<feature type="region of interest" description="Disordered" evidence="1">
    <location>
        <begin position="176"/>
        <end position="205"/>
    </location>
</feature>
<dbReference type="EMBL" id="CP086716">
    <property type="protein sequence ID" value="WOO80538.1"/>
    <property type="molecule type" value="Genomic_DNA"/>
</dbReference>
<organism evidence="2 3">
    <name type="scientific">Vanrija pseudolonga</name>
    <dbReference type="NCBI Taxonomy" id="143232"/>
    <lineage>
        <taxon>Eukaryota</taxon>
        <taxon>Fungi</taxon>
        <taxon>Dikarya</taxon>
        <taxon>Basidiomycota</taxon>
        <taxon>Agaricomycotina</taxon>
        <taxon>Tremellomycetes</taxon>
        <taxon>Trichosporonales</taxon>
        <taxon>Trichosporonaceae</taxon>
        <taxon>Vanrija</taxon>
    </lineage>
</organism>
<proteinExistence type="predicted"/>
<dbReference type="Proteomes" id="UP000827549">
    <property type="component" value="Chromosome 3"/>
</dbReference>
<evidence type="ECO:0000313" key="3">
    <source>
        <dbReference type="Proteomes" id="UP000827549"/>
    </source>
</evidence>
<name>A0AAF0Y578_9TREE</name>
<evidence type="ECO:0000313" key="2">
    <source>
        <dbReference type="EMBL" id="WOO80538.1"/>
    </source>
</evidence>
<accession>A0AAF0Y578</accession>
<dbReference type="AlphaFoldDB" id="A0AAF0Y578"/>
<keyword evidence="3" id="KW-1185">Reference proteome</keyword>
<reference evidence="2" key="1">
    <citation type="submission" date="2023-10" db="EMBL/GenBank/DDBJ databases">
        <authorList>
            <person name="Noh H."/>
        </authorList>
    </citation>
    <scope>NUCLEOTIDE SEQUENCE</scope>
    <source>
        <strain evidence="2">DUCC4014</strain>
    </source>
</reference>
<dbReference type="GeneID" id="87807304"/>